<keyword evidence="4" id="KW-0472">Membrane</keyword>
<dbReference type="SUPFAM" id="SSF81665">
    <property type="entry name" value="Calcium ATPase, transmembrane domain M"/>
    <property type="match status" value="1"/>
</dbReference>
<dbReference type="InterPro" id="IPR023298">
    <property type="entry name" value="ATPase_P-typ_TM_dom_sf"/>
</dbReference>
<evidence type="ECO:0000313" key="6">
    <source>
        <dbReference type="Proteomes" id="UP000095283"/>
    </source>
</evidence>
<proteinExistence type="predicted"/>
<feature type="transmembrane region" description="Helical" evidence="4">
    <location>
        <begin position="388"/>
        <end position="413"/>
    </location>
</feature>
<evidence type="ECO:0000256" key="3">
    <source>
        <dbReference type="ARBA" id="ARBA00022842"/>
    </source>
</evidence>
<organism evidence="6 7">
    <name type="scientific">Heterorhabditis bacteriophora</name>
    <name type="common">Entomopathogenic nematode worm</name>
    <dbReference type="NCBI Taxonomy" id="37862"/>
    <lineage>
        <taxon>Eukaryota</taxon>
        <taxon>Metazoa</taxon>
        <taxon>Ecdysozoa</taxon>
        <taxon>Nematoda</taxon>
        <taxon>Chromadorea</taxon>
        <taxon>Rhabditida</taxon>
        <taxon>Rhabditina</taxon>
        <taxon>Rhabditomorpha</taxon>
        <taxon>Strongyloidea</taxon>
        <taxon>Heterorhabditidae</taxon>
        <taxon>Heterorhabditis</taxon>
    </lineage>
</organism>
<keyword evidence="4" id="KW-1133">Transmembrane helix</keyword>
<dbReference type="AlphaFoldDB" id="A0A1I7WC50"/>
<dbReference type="PANTHER" id="PTHR24092:SF218">
    <property type="entry name" value="PHOSPHOLIPID-TRANSPORTING ATPASE"/>
    <property type="match status" value="1"/>
</dbReference>
<dbReference type="InterPro" id="IPR032630">
    <property type="entry name" value="P_typ_ATPase_c"/>
</dbReference>
<dbReference type="GO" id="GO:0005886">
    <property type="term" value="C:plasma membrane"/>
    <property type="evidence" value="ECO:0007669"/>
    <property type="project" value="TreeGrafter"/>
</dbReference>
<evidence type="ECO:0000313" key="7">
    <source>
        <dbReference type="WBParaSite" id="Hba_02289"/>
    </source>
</evidence>
<dbReference type="PANTHER" id="PTHR24092">
    <property type="entry name" value="PROBABLE PHOSPHOLIPID-TRANSPORTING ATPASE"/>
    <property type="match status" value="1"/>
</dbReference>
<protein>
    <submittedName>
        <fullName evidence="7">PhoLip_ATPase_C domain-containing protein</fullName>
    </submittedName>
</protein>
<name>A0A1I7WC50_HETBA</name>
<sequence>MDLLNIGANGVRLVSDLLDEHLTRVNRAGEIIDEAAFGLVLNASCLEYCLDPHNEERFVKLLQRYVRSFIVIFDICELLIGFYCRKFNAVYVKSDLMLLSKRPMLSCYSSSKSITGMLHSIFLKFNSYKCCIYKYKVFDCICLLPKLTFKGADVGVGLSGQEGMQAVMASDFAMARFRFLSNLLLVHGHWCYHRLAQTILYFFYKNAMFVFAIYWYQIYSGFSSQVPIDPIYLMVYNLLFTSVPPLLYGCLEQDASTDILLEFPKFYDQGRLGKKYRWYSFWLNMLDAAWQSAVIYWLCHFTFIDTDCDLWTFGVVMCTQLLVVNTFHLALLVQYWTWPMFWSMFLSLTVFFAFSLLYNGFVTAYWTWTNVKDTPVLIAEYAMADARFWLIVLLSTVLCLIPRFVLIVITNSIRPSGVLSRKQLANQADKPRCSTISLNCIRVTENM</sequence>
<feature type="transmembrane region" description="Helical" evidence="4">
    <location>
        <begin position="281"/>
        <end position="304"/>
    </location>
</feature>
<dbReference type="GO" id="GO:0045332">
    <property type="term" value="P:phospholipid translocation"/>
    <property type="evidence" value="ECO:0007669"/>
    <property type="project" value="TreeGrafter"/>
</dbReference>
<dbReference type="GO" id="GO:0046872">
    <property type="term" value="F:metal ion binding"/>
    <property type="evidence" value="ECO:0007669"/>
    <property type="project" value="UniProtKB-KW"/>
</dbReference>
<feature type="transmembrane region" description="Helical" evidence="4">
    <location>
        <begin position="345"/>
        <end position="368"/>
    </location>
</feature>
<feature type="transmembrane region" description="Helical" evidence="4">
    <location>
        <begin position="65"/>
        <end position="84"/>
    </location>
</feature>
<dbReference type="Proteomes" id="UP000095283">
    <property type="component" value="Unplaced"/>
</dbReference>
<feature type="transmembrane region" description="Helical" evidence="4">
    <location>
        <begin position="310"/>
        <end position="333"/>
    </location>
</feature>
<dbReference type="Pfam" id="PF16212">
    <property type="entry name" value="PhoLip_ATPase_C"/>
    <property type="match status" value="1"/>
</dbReference>
<comment type="subcellular location">
    <subcellularLocation>
        <location evidence="1">Membrane</location>
        <topology evidence="1">Multi-pass membrane protein</topology>
    </subcellularLocation>
</comment>
<dbReference type="GO" id="GO:0140326">
    <property type="term" value="F:ATPase-coupled intramembrane lipid transporter activity"/>
    <property type="evidence" value="ECO:0007669"/>
    <property type="project" value="TreeGrafter"/>
</dbReference>
<evidence type="ECO:0000259" key="5">
    <source>
        <dbReference type="Pfam" id="PF16212"/>
    </source>
</evidence>
<reference evidence="7" key="1">
    <citation type="submission" date="2016-11" db="UniProtKB">
        <authorList>
            <consortium name="WormBaseParasite"/>
        </authorList>
    </citation>
    <scope>IDENTIFICATION</scope>
</reference>
<feature type="domain" description="P-type ATPase C-terminal" evidence="5">
    <location>
        <begin position="167"/>
        <end position="415"/>
    </location>
</feature>
<accession>A0A1I7WC50</accession>
<keyword evidence="6" id="KW-1185">Reference proteome</keyword>
<evidence type="ECO:0000256" key="4">
    <source>
        <dbReference type="SAM" id="Phobius"/>
    </source>
</evidence>
<feature type="transmembrane region" description="Helical" evidence="4">
    <location>
        <begin position="231"/>
        <end position="251"/>
    </location>
</feature>
<keyword evidence="4" id="KW-0812">Transmembrane</keyword>
<keyword evidence="2" id="KW-0479">Metal-binding</keyword>
<feature type="transmembrane region" description="Helical" evidence="4">
    <location>
        <begin position="199"/>
        <end position="219"/>
    </location>
</feature>
<dbReference type="WBParaSite" id="Hba_02289">
    <property type="protein sequence ID" value="Hba_02289"/>
    <property type="gene ID" value="Hba_02289"/>
</dbReference>
<keyword evidence="3" id="KW-0460">Magnesium</keyword>
<evidence type="ECO:0000256" key="1">
    <source>
        <dbReference type="ARBA" id="ARBA00004141"/>
    </source>
</evidence>
<evidence type="ECO:0000256" key="2">
    <source>
        <dbReference type="ARBA" id="ARBA00022723"/>
    </source>
</evidence>